<dbReference type="EMBL" id="BA000035">
    <property type="protein sequence ID" value="BAC17829.1"/>
    <property type="molecule type" value="Genomic_DNA"/>
</dbReference>
<dbReference type="KEGG" id="cef:CE1019"/>
<dbReference type="Proteomes" id="UP000001409">
    <property type="component" value="Chromosome"/>
</dbReference>
<dbReference type="PANTHER" id="PTHR42711:SF5">
    <property type="entry name" value="ABC TRANSPORTER ATP-BINDING PROTEIN NATA"/>
    <property type="match status" value="1"/>
</dbReference>
<sequence>MTGTLNTPDSAGQQAAATTVIEVTDLSRTYGKGEKAYQAVRNCSFHVQRGEVFALLGTNGAGKTSTLEIMEGLAPPTGGQVRINGLDPLADRNDLRPELGIMLQSGGLPSQLTVQETMTMWHGTCSYPRDIDEVLADVDLTHRRDVKVGSLSGGEQRRLDLACALLGDPSILFLDEPTTGLDPESRRQTWDLLLNLKKRGVTMILTTHYLEEAEYLADRIAIMDAGEIALAGTLRELVGRVRAEISFTTDHRRLALPEFTGAEVQRDDNRVVISTTQLQDHTLQLLQWAADQGVELENFAARPATLESVFMGIAGRTIANNIAHS</sequence>
<dbReference type="eggNOG" id="COG1131">
    <property type="taxonomic scope" value="Bacteria"/>
</dbReference>
<dbReference type="GO" id="GO:0046677">
    <property type="term" value="P:response to antibiotic"/>
    <property type="evidence" value="ECO:0007669"/>
    <property type="project" value="UniProtKB-KW"/>
</dbReference>
<dbReference type="CDD" id="cd03263">
    <property type="entry name" value="ABC_subfamily_A"/>
    <property type="match status" value="1"/>
</dbReference>
<evidence type="ECO:0000259" key="7">
    <source>
        <dbReference type="PROSITE" id="PS50893"/>
    </source>
</evidence>
<dbReference type="GO" id="GO:0005524">
    <property type="term" value="F:ATP binding"/>
    <property type="evidence" value="ECO:0007669"/>
    <property type="project" value="UniProtKB-KW"/>
</dbReference>
<evidence type="ECO:0000256" key="5">
    <source>
        <dbReference type="ARBA" id="ARBA00022840"/>
    </source>
</evidence>
<comment type="similarity">
    <text evidence="2">Belongs to the ABC transporter superfamily.</text>
</comment>
<dbReference type="PANTHER" id="PTHR42711">
    <property type="entry name" value="ABC TRANSPORTER ATP-BINDING PROTEIN"/>
    <property type="match status" value="1"/>
</dbReference>
<dbReference type="GO" id="GO:0016887">
    <property type="term" value="F:ATP hydrolysis activity"/>
    <property type="evidence" value="ECO:0007669"/>
    <property type="project" value="InterPro"/>
</dbReference>
<dbReference type="InterPro" id="IPR017871">
    <property type="entry name" value="ABC_transporter-like_CS"/>
</dbReference>
<dbReference type="RefSeq" id="WP_006770018.1">
    <property type="nucleotide sequence ID" value="NC_004369.1"/>
</dbReference>
<dbReference type="GO" id="GO:0005886">
    <property type="term" value="C:plasma membrane"/>
    <property type="evidence" value="ECO:0007669"/>
    <property type="project" value="UniProtKB-SubCell"/>
</dbReference>
<dbReference type="Gene3D" id="3.40.50.300">
    <property type="entry name" value="P-loop containing nucleotide triphosphate hydrolases"/>
    <property type="match status" value="1"/>
</dbReference>
<evidence type="ECO:0000256" key="6">
    <source>
        <dbReference type="ARBA" id="ARBA00023251"/>
    </source>
</evidence>
<dbReference type="OrthoDB" id="9804819at2"/>
<dbReference type="InterPro" id="IPR027417">
    <property type="entry name" value="P-loop_NTPase"/>
</dbReference>
<keyword evidence="5 8" id="KW-0067">ATP-binding</keyword>
<protein>
    <submittedName>
        <fullName evidence="8">Putative ABC transporter ATP-binding protein</fullName>
    </submittedName>
</protein>
<keyword evidence="9" id="KW-1185">Reference proteome</keyword>
<name>Q8FQU8_COREF</name>
<dbReference type="InterPro" id="IPR050763">
    <property type="entry name" value="ABC_transporter_ATP-binding"/>
</dbReference>
<evidence type="ECO:0000256" key="3">
    <source>
        <dbReference type="ARBA" id="ARBA00022448"/>
    </source>
</evidence>
<evidence type="ECO:0000256" key="4">
    <source>
        <dbReference type="ARBA" id="ARBA00022741"/>
    </source>
</evidence>
<dbReference type="HOGENOM" id="CLU_000604_1_2_11"/>
<keyword evidence="6" id="KW-0046">Antibiotic resistance</keyword>
<evidence type="ECO:0000313" key="9">
    <source>
        <dbReference type="Proteomes" id="UP000001409"/>
    </source>
</evidence>
<accession>Q8FQU8</accession>
<comment type="subcellular location">
    <subcellularLocation>
        <location evidence="1">Cell membrane</location>
        <topology evidence="1">Peripheral membrane protein</topology>
    </subcellularLocation>
</comment>
<keyword evidence="4" id="KW-0547">Nucleotide-binding</keyword>
<dbReference type="STRING" id="196164.gene:10741425"/>
<dbReference type="PROSITE" id="PS50893">
    <property type="entry name" value="ABC_TRANSPORTER_2"/>
    <property type="match status" value="1"/>
</dbReference>
<reference evidence="8 9" key="1">
    <citation type="journal article" date="2003" name="Genome Res.">
        <title>Comparative complete genome sequence analysis of the amino acid replacements responsible for the thermostability of Corynebacterium efficiens.</title>
        <authorList>
            <person name="Nishio Y."/>
            <person name="Nakamura Y."/>
            <person name="Kawarabayasi Y."/>
            <person name="Usuda Y."/>
            <person name="Kimura E."/>
            <person name="Sugimoto S."/>
            <person name="Matsui K."/>
            <person name="Yamagishi A."/>
            <person name="Kikuchi H."/>
            <person name="Ikeo K."/>
            <person name="Gojobori T."/>
        </authorList>
    </citation>
    <scope>NUCLEOTIDE SEQUENCE [LARGE SCALE GENOMIC DNA]</scope>
    <source>
        <strain evidence="9">DSM 44549 / YS-314 / AJ 12310 / JCM 11189 / NBRC 100395</strain>
    </source>
</reference>
<proteinExistence type="inferred from homology"/>
<evidence type="ECO:0000256" key="2">
    <source>
        <dbReference type="ARBA" id="ARBA00005417"/>
    </source>
</evidence>
<dbReference type="SUPFAM" id="SSF52540">
    <property type="entry name" value="P-loop containing nucleoside triphosphate hydrolases"/>
    <property type="match status" value="1"/>
</dbReference>
<evidence type="ECO:0000313" key="8">
    <source>
        <dbReference type="EMBL" id="BAC17829.1"/>
    </source>
</evidence>
<evidence type="ECO:0000256" key="1">
    <source>
        <dbReference type="ARBA" id="ARBA00004202"/>
    </source>
</evidence>
<organism evidence="8 9">
    <name type="scientific">Corynebacterium efficiens (strain DSM 44549 / YS-314 / AJ 12310 / JCM 11189 / NBRC 100395)</name>
    <dbReference type="NCBI Taxonomy" id="196164"/>
    <lineage>
        <taxon>Bacteria</taxon>
        <taxon>Bacillati</taxon>
        <taxon>Actinomycetota</taxon>
        <taxon>Actinomycetes</taxon>
        <taxon>Mycobacteriales</taxon>
        <taxon>Corynebacteriaceae</taxon>
        <taxon>Corynebacterium</taxon>
    </lineage>
</organism>
<dbReference type="PROSITE" id="PS00211">
    <property type="entry name" value="ABC_TRANSPORTER_1"/>
    <property type="match status" value="1"/>
</dbReference>
<accession>C8NN84</accession>
<dbReference type="AlphaFoldDB" id="Q8FQU8"/>
<dbReference type="Pfam" id="PF00005">
    <property type="entry name" value="ABC_tran"/>
    <property type="match status" value="1"/>
</dbReference>
<dbReference type="InterPro" id="IPR003439">
    <property type="entry name" value="ABC_transporter-like_ATP-bd"/>
</dbReference>
<dbReference type="SMART" id="SM00382">
    <property type="entry name" value="AAA"/>
    <property type="match status" value="1"/>
</dbReference>
<feature type="domain" description="ABC transporter" evidence="7">
    <location>
        <begin position="21"/>
        <end position="250"/>
    </location>
</feature>
<keyword evidence="3" id="KW-0813">Transport</keyword>
<dbReference type="InterPro" id="IPR003593">
    <property type="entry name" value="AAA+_ATPase"/>
</dbReference>